<dbReference type="Gene3D" id="3.90.180.10">
    <property type="entry name" value="Medium-chain alcohol dehydrogenases, catalytic domain"/>
    <property type="match status" value="1"/>
</dbReference>
<dbReference type="SUPFAM" id="SSF50129">
    <property type="entry name" value="GroES-like"/>
    <property type="match status" value="1"/>
</dbReference>
<dbReference type="Pfam" id="PF08240">
    <property type="entry name" value="ADH_N"/>
    <property type="match status" value="1"/>
</dbReference>
<reference evidence="4" key="2">
    <citation type="submission" date="2017-12" db="EMBL/GenBank/DDBJ databases">
        <title>Genome Sequencing Reveals a Rich Biosynthetic Potential.</title>
        <authorList>
            <person name="Bertrand R.L."/>
            <person name="Abdel-Hameed M.E."/>
            <person name="Sorensen J.L."/>
        </authorList>
    </citation>
    <scope>NUCLEOTIDE SEQUENCE</scope>
</reference>
<dbReference type="InterPro" id="IPR011032">
    <property type="entry name" value="GroES-like_sf"/>
</dbReference>
<dbReference type="InterPro" id="IPR013149">
    <property type="entry name" value="ADH-like_C"/>
</dbReference>
<organism evidence="3">
    <name type="scientific">Cladonia uncialis subsp. uncialis</name>
    <dbReference type="NCBI Taxonomy" id="180999"/>
    <lineage>
        <taxon>Eukaryota</taxon>
        <taxon>Fungi</taxon>
        <taxon>Dikarya</taxon>
        <taxon>Ascomycota</taxon>
        <taxon>Pezizomycotina</taxon>
        <taxon>Lecanoromycetes</taxon>
        <taxon>OSLEUM clade</taxon>
        <taxon>Lecanoromycetidae</taxon>
        <taxon>Lecanorales</taxon>
        <taxon>Lecanorineae</taxon>
        <taxon>Cladoniaceae</taxon>
        <taxon>Cladonia</taxon>
    </lineage>
</organism>
<dbReference type="PANTHER" id="PTHR45033:SF3">
    <property type="entry name" value="DEHYDROGENASE, PUTATIVE (AFU_ORTHOLOGUE AFUA_2G13270)-RELATED"/>
    <property type="match status" value="1"/>
</dbReference>
<dbReference type="GO" id="GO:0016491">
    <property type="term" value="F:oxidoreductase activity"/>
    <property type="evidence" value="ECO:0007669"/>
    <property type="project" value="InterPro"/>
</dbReference>
<dbReference type="InterPro" id="IPR020843">
    <property type="entry name" value="ER"/>
</dbReference>
<dbReference type="AlphaFoldDB" id="A0A1Z1CCH9"/>
<dbReference type="EMBL" id="KX264265">
    <property type="protein sequence ID" value="ANM86493.1"/>
    <property type="molecule type" value="Genomic_DNA"/>
</dbReference>
<evidence type="ECO:0000313" key="4">
    <source>
        <dbReference type="EMBL" id="AUW31394.1"/>
    </source>
</evidence>
<dbReference type="SMART" id="SM00829">
    <property type="entry name" value="PKS_ER"/>
    <property type="match status" value="1"/>
</dbReference>
<dbReference type="PANTHER" id="PTHR45033">
    <property type="match status" value="1"/>
</dbReference>
<name>A0A1Z1CCH9_CLAUC</name>
<dbReference type="EMBL" id="MG777511">
    <property type="protein sequence ID" value="AUW31394.1"/>
    <property type="molecule type" value="Genomic_DNA"/>
</dbReference>
<protein>
    <submittedName>
        <fullName evidence="3">Putative dehydrogenase</fullName>
    </submittedName>
</protein>
<feature type="transmembrane region" description="Helical" evidence="1">
    <location>
        <begin position="171"/>
        <end position="191"/>
    </location>
</feature>
<dbReference type="InterPro" id="IPR036291">
    <property type="entry name" value="NAD(P)-bd_dom_sf"/>
</dbReference>
<dbReference type="FunFam" id="3.40.50.720:FF:000481">
    <property type="entry name" value="Alcohol dehydrogenase, variant"/>
    <property type="match status" value="1"/>
</dbReference>
<evidence type="ECO:0000259" key="2">
    <source>
        <dbReference type="SMART" id="SM00829"/>
    </source>
</evidence>
<proteinExistence type="predicted"/>
<evidence type="ECO:0000313" key="3">
    <source>
        <dbReference type="EMBL" id="ANM86493.1"/>
    </source>
</evidence>
<dbReference type="Pfam" id="PF00107">
    <property type="entry name" value="ADH_zinc_N"/>
    <property type="match status" value="1"/>
</dbReference>
<accession>A0A1Z1CCH9</accession>
<dbReference type="InterPro" id="IPR052711">
    <property type="entry name" value="Zinc_ADH-like"/>
</dbReference>
<keyword evidence="1" id="KW-1133">Transmembrane helix</keyword>
<dbReference type="Gene3D" id="3.40.50.720">
    <property type="entry name" value="NAD(P)-binding Rossmann-like Domain"/>
    <property type="match status" value="1"/>
</dbReference>
<sequence>MPKAITLRRAGNYHHLNLKDVPQPVAKPNEVLLKVVTAALNHRDLYIRQSLYPSISFDNAILADGCALVLPHPKGAAASHSFLPDQRVIINPGTGWISDPAGPEGAYAVIGGTSATKLGMLQEMLAVPAADVQLAPPHLSNAEAAALPLAGLTAWRAFRTKSSNAAPGRNILVTGIGGGVAIMVLLFARAMGCNVFVTSSSTAKIERALELGAQGGVDYTDEDKWPLTLRNMLPKDRPFLDAVIDGAGGDILGNTWKLLKNGGVVVSYGMTSLSQPAMPMQAVMKNIELRGSTMGSQQEFGEMVRFVSEKKIRPVVDRVVTDMNNLDAIDGLFEDLRKGMQFGKLVVEIEGVRKPHQHQGKL</sequence>
<reference evidence="3" key="1">
    <citation type="submission" date="2016-05" db="EMBL/GenBank/DDBJ databases">
        <title>Lichen genome sequencing reveals its rich biosynthetic potential.</title>
        <authorList>
            <person name="Bertrand R.L."/>
            <person name="Abdel-Hameed M."/>
            <person name="Sorensen J.L."/>
        </authorList>
    </citation>
    <scope>NUCLEOTIDE SEQUENCE</scope>
</reference>
<keyword evidence="1" id="KW-0472">Membrane</keyword>
<evidence type="ECO:0000256" key="1">
    <source>
        <dbReference type="SAM" id="Phobius"/>
    </source>
</evidence>
<dbReference type="SUPFAM" id="SSF51735">
    <property type="entry name" value="NAD(P)-binding Rossmann-fold domains"/>
    <property type="match status" value="1"/>
</dbReference>
<feature type="domain" description="Enoyl reductase (ER)" evidence="2">
    <location>
        <begin position="11"/>
        <end position="347"/>
    </location>
</feature>
<keyword evidence="1" id="KW-0812">Transmembrane</keyword>
<dbReference type="InterPro" id="IPR013154">
    <property type="entry name" value="ADH-like_N"/>
</dbReference>